<feature type="compositionally biased region" description="Low complexity" evidence="1">
    <location>
        <begin position="733"/>
        <end position="743"/>
    </location>
</feature>
<reference evidence="2" key="1">
    <citation type="journal article" name="BMC Genomics">
        <title>Long-read sequencing and de novo genome assembly of marine medaka (Oryzias melastigma).</title>
        <authorList>
            <person name="Liang P."/>
            <person name="Saqib H.S.A."/>
            <person name="Ni X."/>
            <person name="Shen Y."/>
        </authorList>
    </citation>
    <scope>NUCLEOTIDE SEQUENCE</scope>
    <source>
        <strain evidence="2">Bigg-433</strain>
    </source>
</reference>
<feature type="compositionally biased region" description="Basic residues" evidence="1">
    <location>
        <begin position="36"/>
        <end position="47"/>
    </location>
</feature>
<feature type="compositionally biased region" description="Basic and acidic residues" evidence="1">
    <location>
        <begin position="959"/>
        <end position="975"/>
    </location>
</feature>
<feature type="region of interest" description="Disordered" evidence="1">
    <location>
        <begin position="785"/>
        <end position="888"/>
    </location>
</feature>
<feature type="compositionally biased region" description="Polar residues" evidence="1">
    <location>
        <begin position="244"/>
        <end position="281"/>
    </location>
</feature>
<feature type="region of interest" description="Disordered" evidence="1">
    <location>
        <begin position="601"/>
        <end position="668"/>
    </location>
</feature>
<gene>
    <name evidence="2" type="ORF">FQA47_020199</name>
</gene>
<accession>A0A834BY80</accession>
<feature type="region of interest" description="Disordered" evidence="1">
    <location>
        <begin position="244"/>
        <end position="300"/>
    </location>
</feature>
<comment type="caution">
    <text evidence="2">The sequence shown here is derived from an EMBL/GenBank/DDBJ whole genome shotgun (WGS) entry which is preliminary data.</text>
</comment>
<dbReference type="EMBL" id="WKFB01000830">
    <property type="protein sequence ID" value="KAF6717578.1"/>
    <property type="molecule type" value="Genomic_DNA"/>
</dbReference>
<feature type="compositionally biased region" description="Basic and acidic residues" evidence="1">
    <location>
        <begin position="826"/>
        <end position="845"/>
    </location>
</feature>
<feature type="compositionally biased region" description="Basic and acidic residues" evidence="1">
    <location>
        <begin position="806"/>
        <end position="816"/>
    </location>
</feature>
<feature type="region of interest" description="Disordered" evidence="1">
    <location>
        <begin position="421"/>
        <end position="443"/>
    </location>
</feature>
<feature type="region of interest" description="Disordered" evidence="1">
    <location>
        <begin position="150"/>
        <end position="174"/>
    </location>
</feature>
<feature type="compositionally biased region" description="Polar residues" evidence="1">
    <location>
        <begin position="981"/>
        <end position="992"/>
    </location>
</feature>
<dbReference type="AlphaFoldDB" id="A0A834BY80"/>
<feature type="region of interest" description="Disordered" evidence="1">
    <location>
        <begin position="903"/>
        <end position="992"/>
    </location>
</feature>
<dbReference type="Proteomes" id="UP000646548">
    <property type="component" value="Unassembled WGS sequence"/>
</dbReference>
<evidence type="ECO:0000313" key="3">
    <source>
        <dbReference type="Proteomes" id="UP000646548"/>
    </source>
</evidence>
<feature type="region of interest" description="Disordered" evidence="1">
    <location>
        <begin position="1"/>
        <end position="78"/>
    </location>
</feature>
<protein>
    <submittedName>
        <fullName evidence="2">Uncharacterized protein</fullName>
    </submittedName>
</protein>
<feature type="region of interest" description="Disordered" evidence="1">
    <location>
        <begin position="733"/>
        <end position="755"/>
    </location>
</feature>
<proteinExistence type="predicted"/>
<feature type="non-terminal residue" evidence="2">
    <location>
        <position position="1"/>
    </location>
</feature>
<feature type="compositionally biased region" description="Polar residues" evidence="1">
    <location>
        <begin position="150"/>
        <end position="165"/>
    </location>
</feature>
<sequence length="1173" mass="126023">MAKKSSGRSSLKALFSGSDGGRSAPARTADGEQKKPKLLKLRIKAKNSQRAADEGRHAVSASESKSPAEPVEVDHITTLKKSSTIYGTTLRSKAKEFSYSESDLRKPKRFATFSFGLKKRKKKNEETLSKSTFVLDEQESLQDLARRNLDQSASNRQFSSSQPELDSSFDIPSPPPLTKNLSASYFALPDHPSSLLHSRPQSEELLTDCFIEETLRVPIASIPELQLETSSSEETETCLAVCPTTSSSGASLSQNPVKRHSVTASISRVSTATAEPISGTSDRPKASGREGSLSPISESAEQNSYLFSPEKVYKSLYESLFPKKLMVTPPASTCDPALTRVLTASHVEPVLHDPVPLRSQDSLRNVTSTEGNTDISASTLYSDPKLHVCRSAPAVSAGRDFAAPVSDCVTSQRTGARVAVPITRAEKRSPDQAPAPETPRRFPGLLAPMDASDRPLSPAYLSVGSDEGSTADVYYSAQEDNVEESGDEMFTVSERQDSFLVGGVEDVETNSSGIVGMKQEGQRSQSHLMSEGEFLLEHKEDTAARGRGGGGEIVAPPVLQVNLMECESVPPSAELTGEGSVSETGDVGAGEAVSLQGPFVTFRQRSSPEDARTGSVGEEEADIPSAPANGELPAVLTAEDNHAGSEARALSDTPVETAAGSGAPTLRPKWAETPDCRAALQQHVPVEVLASHQGAGEAAEPNPEEVRDQLDDRFLLESLTSESESAAMMSRGVGSLYSPQSPRSSPPPAEDAPNHDFYKVSLMEEVDSGPEFRWKNRFYGVTPYKPSSTEEDLTPSPSATVAIGNRDSEEWRRSSEWEEPAAPAGKGDERREGEAESEQPHRNSEQPELTCSSPGDSPHSGVFRATLVELVLDPPNAPESTDTDSHIQQDMDILVDTLRSMEPSLKRGSPAPRPQALPPQHMSSLPPIEEDATPDATPKKPEGNLNIPKDLGLGNSSARDTRSPLELMKSQDLHPPDVNGNGPSTLTARSSRLNNSVLFSGLMTTETDNTKAYLPSNRRSSLPETRLLSANHMGLGSKEQSEGLANPPGSRLERLSLLVNSPSPTNGGYDLNAHRMSLPMNISSPPHNGSPTHLLSPTHLFSPTHLLSPTSSLDFHRPLGFSDPPISMVAQNPGVPSGVQTPLFGSVHAMTPFKQPEPEQNLLTKYRAFPDAY</sequence>
<feature type="compositionally biased region" description="Polar residues" evidence="1">
    <location>
        <begin position="846"/>
        <end position="855"/>
    </location>
</feature>
<evidence type="ECO:0000256" key="1">
    <source>
        <dbReference type="SAM" id="MobiDB-lite"/>
    </source>
</evidence>
<organism evidence="2 3">
    <name type="scientific">Oryzias melastigma</name>
    <name type="common">Marine medaka</name>
    <dbReference type="NCBI Taxonomy" id="30732"/>
    <lineage>
        <taxon>Eukaryota</taxon>
        <taxon>Metazoa</taxon>
        <taxon>Chordata</taxon>
        <taxon>Craniata</taxon>
        <taxon>Vertebrata</taxon>
        <taxon>Euteleostomi</taxon>
        <taxon>Actinopterygii</taxon>
        <taxon>Neopterygii</taxon>
        <taxon>Teleostei</taxon>
        <taxon>Neoteleostei</taxon>
        <taxon>Acanthomorphata</taxon>
        <taxon>Ovalentaria</taxon>
        <taxon>Atherinomorphae</taxon>
        <taxon>Beloniformes</taxon>
        <taxon>Adrianichthyidae</taxon>
        <taxon>Oryziinae</taxon>
        <taxon>Oryzias</taxon>
    </lineage>
</organism>
<name>A0A834BY80_ORYME</name>
<evidence type="ECO:0000313" key="2">
    <source>
        <dbReference type="EMBL" id="KAF6717578.1"/>
    </source>
</evidence>